<comment type="function">
    <text evidence="16">In addition to polymerase activity, this DNA polymerase exhibits 3'-5' and 5'-3' exonuclease activity.</text>
</comment>
<keyword evidence="13 16" id="KW-0234">DNA repair</keyword>
<organism evidence="21 22">
    <name type="scientific">Campylobacter canadensis</name>
    <dbReference type="NCBI Taxonomy" id="449520"/>
    <lineage>
        <taxon>Bacteria</taxon>
        <taxon>Pseudomonadati</taxon>
        <taxon>Campylobacterota</taxon>
        <taxon>Epsilonproteobacteria</taxon>
        <taxon>Campylobacterales</taxon>
        <taxon>Campylobacteraceae</taxon>
        <taxon>Campylobacter</taxon>
    </lineage>
</organism>
<keyword evidence="7" id="KW-0540">Nuclease</keyword>
<dbReference type="PROSITE" id="PS00447">
    <property type="entry name" value="DNA_POLYMERASE_A"/>
    <property type="match status" value="1"/>
</dbReference>
<dbReference type="EMBL" id="JACGBB010000006">
    <property type="protein sequence ID" value="MBZ7987285.1"/>
    <property type="molecule type" value="Genomic_DNA"/>
</dbReference>
<evidence type="ECO:0000256" key="12">
    <source>
        <dbReference type="ARBA" id="ARBA00023125"/>
    </source>
</evidence>
<evidence type="ECO:0000256" key="9">
    <source>
        <dbReference type="ARBA" id="ARBA00022801"/>
    </source>
</evidence>
<dbReference type="InterPro" id="IPR012337">
    <property type="entry name" value="RNaseH-like_sf"/>
</dbReference>
<dbReference type="InterPro" id="IPR018320">
    <property type="entry name" value="DNA_polymerase_1"/>
</dbReference>
<dbReference type="SUPFAM" id="SSF56672">
    <property type="entry name" value="DNA/RNA polymerases"/>
    <property type="match status" value="1"/>
</dbReference>
<dbReference type="Gene3D" id="1.10.150.20">
    <property type="entry name" value="5' to 3' exonuclease, C-terminal subdomain"/>
    <property type="match status" value="2"/>
</dbReference>
<evidence type="ECO:0000256" key="8">
    <source>
        <dbReference type="ARBA" id="ARBA00022763"/>
    </source>
</evidence>
<feature type="domain" description="5'-3' exonuclease" evidence="19">
    <location>
        <begin position="2"/>
        <end position="257"/>
    </location>
</feature>
<dbReference type="Gene3D" id="3.30.420.10">
    <property type="entry name" value="Ribonuclease H-like superfamily/Ribonuclease H"/>
    <property type="match status" value="1"/>
</dbReference>
<evidence type="ECO:0000313" key="22">
    <source>
        <dbReference type="Proteomes" id="UP000786183"/>
    </source>
</evidence>
<dbReference type="RefSeq" id="WP_224325293.1">
    <property type="nucleotide sequence ID" value="NZ_JACGBB010000006.1"/>
</dbReference>
<gene>
    <name evidence="16 21" type="primary">polA</name>
    <name evidence="21" type="ORF">AVCANL283_04050</name>
</gene>
<protein>
    <recommendedName>
        <fullName evidence="3 15">DNA polymerase I</fullName>
        <ecNumber evidence="2 15">2.7.7.7</ecNumber>
    </recommendedName>
</protein>
<evidence type="ECO:0000256" key="3">
    <source>
        <dbReference type="ARBA" id="ARBA00020311"/>
    </source>
</evidence>
<dbReference type="SUPFAM" id="SSF53098">
    <property type="entry name" value="Ribonuclease H-like"/>
    <property type="match status" value="1"/>
</dbReference>
<keyword evidence="6 16" id="KW-0235">DNA replication</keyword>
<evidence type="ECO:0000256" key="16">
    <source>
        <dbReference type="RuleBase" id="RU004460"/>
    </source>
</evidence>
<keyword evidence="22" id="KW-1185">Reference proteome</keyword>
<dbReference type="NCBIfam" id="NF004397">
    <property type="entry name" value="PRK05755.1"/>
    <property type="match status" value="1"/>
</dbReference>
<dbReference type="Pfam" id="PF02739">
    <property type="entry name" value="5_3_exonuc_N"/>
    <property type="match status" value="1"/>
</dbReference>
<dbReference type="InterPro" id="IPR008918">
    <property type="entry name" value="HhH2"/>
</dbReference>
<dbReference type="CDD" id="cd09859">
    <property type="entry name" value="PIN_53EXO"/>
    <property type="match status" value="1"/>
</dbReference>
<comment type="caution">
    <text evidence="21">The sequence shown here is derived from an EMBL/GenBank/DDBJ whole genome shotgun (WGS) entry which is preliminary data.</text>
</comment>
<accession>A0ABS7WR94</accession>
<sequence>MKKILLVDTFNLLFRSYYSLSNLKNAKSFPTGMIYGLVNFIDKLRLDKDISNVVFALESNTPTFRKLLLQEYKENRKELDEALRVQIQPCLDILQKLGFCCARIDGFEADDVIASVCKYSLSNNCKVEIYSTDKDLYQLLVSDDVLMIGKNNESIKAAECIEKFGVKPEQIVDYLALVGDSADNFKGVSGVGPAAAKRLLNEFKSLDGIYSNLNVVGTKGLITKLSNDKDSAYLSQKLAKLKDDLDVKDFFENSKKPEGNFLVKIIDELEEYQLFKHFKIANEALKSHDKIVTANNANTINNTDYPIKNALLLNNDEKLLETINNIKDELIGFDTETDGLQSDCKIIGFSFCYLNNSFYVPINHKNTQNISLAAAKEAILKLFEKTIIGHNLKFDFKVIKNNFSINYPAKYYDTMILAWLFNPEQKLSLDYLSMQLFNYSTTEFESLVSKNESFADVDINAALSYASDDAYLTLRIFNTLKNKIGVELFKQFENECEFIKILILMEENGIYLKKEKLLSLENELKKELEELQKHIFDIAKKEFNLNSPKQLAQVLFEDLGIERVAKDSTNEAVLNKIKHPIAEYLINYRKSVKILNTYVKPLLELNVNNLDIYNIKTNFLQCVTATGRLASNNPNLQNIPARGKWAKELKSAFIAKDGYSFLSLDYSQIELRMLAHFSKDYALLDAFANNEDIHKKTAMQIFSYVDDEKRAFAKSINFGLIYGMGAKRLSVELGISYSQAAEYIEKYFQAFPSVKDFFARVKNDAKQKGYIQTLLNRKRFFTYANSVRENNAFDRESVNSILQGSAADLIKFAMIKIYPLLNDDKRLLLQIHDELIFEVKDELIQDFSQQIQNIMQTCIKLNVELKTSLSIAKDWANLK</sequence>
<dbReference type="Pfam" id="PF01367">
    <property type="entry name" value="5_3_exonuc"/>
    <property type="match status" value="1"/>
</dbReference>
<dbReference type="SUPFAM" id="SSF47807">
    <property type="entry name" value="5' to 3' exonuclease, C-terminal subdomain"/>
    <property type="match status" value="1"/>
</dbReference>
<evidence type="ECO:0000256" key="7">
    <source>
        <dbReference type="ARBA" id="ARBA00022722"/>
    </source>
</evidence>
<dbReference type="Gene3D" id="1.20.1060.10">
    <property type="entry name" value="Taq DNA Polymerase, Chain T, domain 4"/>
    <property type="match status" value="1"/>
</dbReference>
<feature type="domain" description="DNA-directed DNA polymerase family A palm" evidence="20">
    <location>
        <begin position="646"/>
        <end position="843"/>
    </location>
</feature>
<dbReference type="PANTHER" id="PTHR10133:SF27">
    <property type="entry name" value="DNA POLYMERASE NU"/>
    <property type="match status" value="1"/>
</dbReference>
<dbReference type="Gene3D" id="3.30.70.370">
    <property type="match status" value="1"/>
</dbReference>
<name>A0ABS7WR94_9BACT</name>
<dbReference type="Gene3D" id="3.40.50.1010">
    <property type="entry name" value="5'-nuclease"/>
    <property type="match status" value="1"/>
</dbReference>
<evidence type="ECO:0000256" key="1">
    <source>
        <dbReference type="ARBA" id="ARBA00007705"/>
    </source>
</evidence>
<dbReference type="InterPro" id="IPR020045">
    <property type="entry name" value="DNA_polI_H3TH"/>
</dbReference>
<dbReference type="CDD" id="cd09898">
    <property type="entry name" value="H3TH_53EXO"/>
    <property type="match status" value="1"/>
</dbReference>
<dbReference type="InterPro" id="IPR002421">
    <property type="entry name" value="5-3_exonuclease"/>
</dbReference>
<comment type="catalytic activity">
    <reaction evidence="14 16">
        <text>DNA(n) + a 2'-deoxyribonucleoside 5'-triphosphate = DNA(n+1) + diphosphate</text>
        <dbReference type="Rhea" id="RHEA:22508"/>
        <dbReference type="Rhea" id="RHEA-COMP:17339"/>
        <dbReference type="Rhea" id="RHEA-COMP:17340"/>
        <dbReference type="ChEBI" id="CHEBI:33019"/>
        <dbReference type="ChEBI" id="CHEBI:61560"/>
        <dbReference type="ChEBI" id="CHEBI:173112"/>
        <dbReference type="EC" id="2.7.7.7"/>
    </reaction>
</comment>
<dbReference type="PANTHER" id="PTHR10133">
    <property type="entry name" value="DNA POLYMERASE I"/>
    <property type="match status" value="1"/>
</dbReference>
<evidence type="ECO:0000256" key="5">
    <source>
        <dbReference type="ARBA" id="ARBA00022695"/>
    </source>
</evidence>
<evidence type="ECO:0000259" key="19">
    <source>
        <dbReference type="SMART" id="SM00475"/>
    </source>
</evidence>
<dbReference type="Proteomes" id="UP000786183">
    <property type="component" value="Unassembled WGS sequence"/>
</dbReference>
<dbReference type="NCBIfam" id="TIGR00593">
    <property type="entry name" value="pola"/>
    <property type="match status" value="1"/>
</dbReference>
<evidence type="ECO:0000259" key="20">
    <source>
        <dbReference type="SMART" id="SM00482"/>
    </source>
</evidence>
<evidence type="ECO:0000256" key="2">
    <source>
        <dbReference type="ARBA" id="ARBA00012417"/>
    </source>
</evidence>
<evidence type="ECO:0000256" key="4">
    <source>
        <dbReference type="ARBA" id="ARBA00022679"/>
    </source>
</evidence>
<evidence type="ECO:0000313" key="21">
    <source>
        <dbReference type="EMBL" id="MBZ7987285.1"/>
    </source>
</evidence>
<proteinExistence type="inferred from homology"/>
<dbReference type="SMART" id="SM00475">
    <property type="entry name" value="53EXOc"/>
    <property type="match status" value="1"/>
</dbReference>
<keyword evidence="12 16" id="KW-0238">DNA-binding</keyword>
<dbReference type="InterPro" id="IPR020046">
    <property type="entry name" value="5-3_exonucl_a-hlix_arch_N"/>
</dbReference>
<evidence type="ECO:0000256" key="10">
    <source>
        <dbReference type="ARBA" id="ARBA00022839"/>
    </source>
</evidence>
<reference evidence="21 22" key="1">
    <citation type="submission" date="2020-07" db="EMBL/GenBank/DDBJ databases">
        <title>Transfer of Campylobacter canadensis to the novel genus Avispirillum gen. nov., that also includes two novel species recovered from migratory waterfowl: Avispirillum anseris sp. nov. and Avispirillum brantae sp. nov.</title>
        <authorList>
            <person name="Miller W.G."/>
            <person name="Chapman M.H."/>
            <person name="Yee E."/>
            <person name="Inglis G.D."/>
        </authorList>
    </citation>
    <scope>NUCLEOTIDE SEQUENCE [LARGE SCALE GENOMIC DNA]</scope>
    <source>
        <strain evidence="21 22">L283</strain>
    </source>
</reference>
<dbReference type="GO" id="GO:0003887">
    <property type="term" value="F:DNA-directed DNA polymerase activity"/>
    <property type="evidence" value="ECO:0007669"/>
    <property type="project" value="UniProtKB-EC"/>
</dbReference>
<keyword evidence="8 16" id="KW-0227">DNA damage</keyword>
<keyword evidence="17" id="KW-0175">Coiled coil</keyword>
<keyword evidence="10 16" id="KW-0269">Exonuclease</keyword>
<dbReference type="InterPro" id="IPR001098">
    <property type="entry name" value="DNA-dir_DNA_pol_A_palm_dom"/>
</dbReference>
<dbReference type="EC" id="2.7.7.7" evidence="2 15"/>
<evidence type="ECO:0000256" key="6">
    <source>
        <dbReference type="ARBA" id="ARBA00022705"/>
    </source>
</evidence>
<dbReference type="CDD" id="cd06139">
    <property type="entry name" value="DNA_polA_I_Ecoli_like_exo"/>
    <property type="match status" value="1"/>
</dbReference>
<keyword evidence="9 16" id="KW-0378">Hydrolase</keyword>
<dbReference type="PRINTS" id="PR00868">
    <property type="entry name" value="DNAPOLI"/>
</dbReference>
<dbReference type="InterPro" id="IPR036397">
    <property type="entry name" value="RNaseH_sf"/>
</dbReference>
<evidence type="ECO:0000256" key="15">
    <source>
        <dbReference type="NCBIfam" id="TIGR00593"/>
    </source>
</evidence>
<feature type="coiled-coil region" evidence="17">
    <location>
        <begin position="514"/>
        <end position="541"/>
    </location>
</feature>
<keyword evidence="4 16" id="KW-0808">Transferase</keyword>
<dbReference type="InterPro" id="IPR002562">
    <property type="entry name" value="3'-5'_exonuclease_dom"/>
</dbReference>
<dbReference type="SMART" id="SM00482">
    <property type="entry name" value="POLAc"/>
    <property type="match status" value="1"/>
</dbReference>
<dbReference type="Pfam" id="PF00476">
    <property type="entry name" value="DNA_pol_A"/>
    <property type="match status" value="1"/>
</dbReference>
<evidence type="ECO:0000256" key="11">
    <source>
        <dbReference type="ARBA" id="ARBA00022932"/>
    </source>
</evidence>
<dbReference type="SMART" id="SM00474">
    <property type="entry name" value="35EXOc"/>
    <property type="match status" value="1"/>
</dbReference>
<feature type="domain" description="3'-5' exonuclease" evidence="18">
    <location>
        <begin position="304"/>
        <end position="485"/>
    </location>
</feature>
<dbReference type="InterPro" id="IPR029060">
    <property type="entry name" value="PIN-like_dom_sf"/>
</dbReference>
<dbReference type="InterPro" id="IPR002298">
    <property type="entry name" value="DNA_polymerase_A"/>
</dbReference>
<dbReference type="SUPFAM" id="SSF88723">
    <property type="entry name" value="PIN domain-like"/>
    <property type="match status" value="1"/>
</dbReference>
<evidence type="ECO:0000259" key="18">
    <source>
        <dbReference type="SMART" id="SM00474"/>
    </source>
</evidence>
<comment type="similarity">
    <text evidence="1 16">Belongs to the DNA polymerase type-A family.</text>
</comment>
<dbReference type="InterPro" id="IPR019760">
    <property type="entry name" value="DNA-dir_DNA_pol_A_CS"/>
</dbReference>
<evidence type="ECO:0000256" key="17">
    <source>
        <dbReference type="SAM" id="Coils"/>
    </source>
</evidence>
<evidence type="ECO:0000256" key="13">
    <source>
        <dbReference type="ARBA" id="ARBA00023204"/>
    </source>
</evidence>
<evidence type="ECO:0000256" key="14">
    <source>
        <dbReference type="ARBA" id="ARBA00049244"/>
    </source>
</evidence>
<dbReference type="SMART" id="SM00279">
    <property type="entry name" value="HhH2"/>
    <property type="match status" value="1"/>
</dbReference>
<dbReference type="InterPro" id="IPR043502">
    <property type="entry name" value="DNA/RNA_pol_sf"/>
</dbReference>
<dbReference type="Pfam" id="PF01612">
    <property type="entry name" value="DNA_pol_A_exo1"/>
    <property type="match status" value="1"/>
</dbReference>
<keyword evidence="5 16" id="KW-0548">Nucleotidyltransferase</keyword>
<dbReference type="InterPro" id="IPR036279">
    <property type="entry name" value="5-3_exonuclease_C_sf"/>
</dbReference>
<keyword evidence="11 16" id="KW-0239">DNA-directed DNA polymerase</keyword>